<dbReference type="PANTHER" id="PTHR39069:SF8">
    <property type="entry name" value="FI17111P1"/>
    <property type="match status" value="1"/>
</dbReference>
<organism evidence="4 5">
    <name type="scientific">Helicoverpa armigera</name>
    <name type="common">Cotton bollworm</name>
    <name type="synonym">Heliothis armigera</name>
    <dbReference type="NCBI Taxonomy" id="29058"/>
    <lineage>
        <taxon>Eukaryota</taxon>
        <taxon>Metazoa</taxon>
        <taxon>Ecdysozoa</taxon>
        <taxon>Arthropoda</taxon>
        <taxon>Hexapoda</taxon>
        <taxon>Insecta</taxon>
        <taxon>Pterygota</taxon>
        <taxon>Neoptera</taxon>
        <taxon>Endopterygota</taxon>
        <taxon>Lepidoptera</taxon>
        <taxon>Glossata</taxon>
        <taxon>Ditrysia</taxon>
        <taxon>Noctuoidea</taxon>
        <taxon>Noctuidae</taxon>
        <taxon>Heliothinae</taxon>
        <taxon>Helicoverpa</taxon>
    </lineage>
</organism>
<keyword evidence="1" id="KW-0472">Membrane</keyword>
<evidence type="ECO:0000313" key="5">
    <source>
        <dbReference type="Proteomes" id="UP000249218"/>
    </source>
</evidence>
<keyword evidence="1" id="KW-0812">Transmembrane</keyword>
<protein>
    <recommendedName>
        <fullName evidence="3">EB domain-containing protein</fullName>
    </recommendedName>
</protein>
<dbReference type="PANTHER" id="PTHR39069">
    <property type="entry name" value="ECDYSONE-INDUCIBLE GENE E1, ISOFORM A"/>
    <property type="match status" value="1"/>
</dbReference>
<evidence type="ECO:0000256" key="2">
    <source>
        <dbReference type="SAM" id="SignalP"/>
    </source>
</evidence>
<proteinExistence type="predicted"/>
<dbReference type="Proteomes" id="UP000249218">
    <property type="component" value="Unassembled WGS sequence"/>
</dbReference>
<sequence>MWAGYLFLLLGCILHSHPASAVWSCTADSDCSDTEGSVCSDGSCVCPTGQQLVLSGTKCAEAAPYYTSSCFEDFQCSNLFTNFHCRKPVVETDEESTEESQEEESEITRDASVLEGNCFCQPGFHYFLGRCWRSVDFGGSCTRDEDCLGTLRDPYNMACRENTCACAVGYYERQRGECRRIGAAVGDGCVIDEDCRFNNGVCNQTTFQCIVETSPDVLADIVPHNTTARSGIRSHGALCGATSPCPSPFQCSSLGICVCPSGYYASSDGSVCLAELGSPATDATCVGFLAEVINGICTCPANVYFSENMRDCVKATRRLTDACVTDEMCHTFGAASRCGPPQDPWGFRTCECIIEHAVWDESRSMCRLFAGVGEFCEINSDCLAGVLEIECVPNEEGQGVCTCPEGLTNIDGLCLTSGLELDQECQATQECTGTPNTICSGGKCSCDAGYQALDGICAPTIGGTCARDSDCTIEHTVCYTDSWTCQCGLNFLQYNDLCWPVLQGTSSSCSVSAQCTALLGNSSSCVEETCQCDSGYHLRDGRCWPQTGLFSSCSRSSECYLNDMSDRVQCRNSICQCSFDYPYSEELHTCLTASASVATSSFFVLLVALSYIMLN</sequence>
<feature type="domain" description="EB" evidence="3">
    <location>
        <begin position="409"/>
        <end position="457"/>
    </location>
</feature>
<name>A0A2W1BAV5_HELAM</name>
<dbReference type="AlphaFoldDB" id="A0A2W1BAV5"/>
<dbReference type="EMBL" id="KZ150331">
    <property type="protein sequence ID" value="PZC71355.1"/>
    <property type="molecule type" value="Genomic_DNA"/>
</dbReference>
<reference evidence="4 5" key="1">
    <citation type="journal article" date="2017" name="BMC Biol.">
        <title>Genomic innovations, transcriptional plasticity and gene loss underlying the evolution and divergence of two highly polyphagous and invasive Helicoverpa pest species.</title>
        <authorList>
            <person name="Pearce S.L."/>
            <person name="Clarke D.F."/>
            <person name="East P.D."/>
            <person name="Elfekih S."/>
            <person name="Gordon K.H."/>
            <person name="Jermiin L.S."/>
            <person name="McGaughran A."/>
            <person name="Oakeshott J.G."/>
            <person name="Papanikolaou A."/>
            <person name="Perera O.P."/>
            <person name="Rane R.V."/>
            <person name="Richards S."/>
            <person name="Tay W.T."/>
            <person name="Walsh T.K."/>
            <person name="Anderson A."/>
            <person name="Anderson C.J."/>
            <person name="Asgari S."/>
            <person name="Board P.G."/>
            <person name="Bretschneider A."/>
            <person name="Campbell P.M."/>
            <person name="Chertemps T."/>
            <person name="Christeller J.T."/>
            <person name="Coppin C.W."/>
            <person name="Downes S.J."/>
            <person name="Duan G."/>
            <person name="Farnsworth C.A."/>
            <person name="Good R.T."/>
            <person name="Han L.B."/>
            <person name="Han Y.C."/>
            <person name="Hatje K."/>
            <person name="Horne I."/>
            <person name="Huang Y.P."/>
            <person name="Hughes D.S."/>
            <person name="Jacquin-Joly E."/>
            <person name="James W."/>
            <person name="Jhangiani S."/>
            <person name="Kollmar M."/>
            <person name="Kuwar S.S."/>
            <person name="Li S."/>
            <person name="Liu N.Y."/>
            <person name="Maibeche M.T."/>
            <person name="Miller J.R."/>
            <person name="Montagne N."/>
            <person name="Perry T."/>
            <person name="Qu J."/>
            <person name="Song S.V."/>
            <person name="Sutton G.G."/>
            <person name="Vogel H."/>
            <person name="Walenz B.P."/>
            <person name="Xu W."/>
            <person name="Zhang H.J."/>
            <person name="Zou Z."/>
            <person name="Batterham P."/>
            <person name="Edwards O.R."/>
            <person name="Feyereisen R."/>
            <person name="Gibbs R.A."/>
            <person name="Heckel D.G."/>
            <person name="McGrath A."/>
            <person name="Robin C."/>
            <person name="Scherer S.E."/>
            <person name="Worley K.C."/>
            <person name="Wu Y.D."/>
        </authorList>
    </citation>
    <scope>NUCLEOTIDE SEQUENCE [LARGE SCALE GENOMIC DNA]</scope>
    <source>
        <strain evidence="4">Harm_GR_Male_#8</strain>
        <tissue evidence="4">Whole organism</tissue>
    </source>
</reference>
<evidence type="ECO:0000256" key="1">
    <source>
        <dbReference type="SAM" id="Phobius"/>
    </source>
</evidence>
<keyword evidence="5" id="KW-1185">Reference proteome</keyword>
<dbReference type="Pfam" id="PF01683">
    <property type="entry name" value="EB"/>
    <property type="match status" value="3"/>
</dbReference>
<keyword evidence="2" id="KW-0732">Signal</keyword>
<feature type="signal peptide" evidence="2">
    <location>
        <begin position="1"/>
        <end position="21"/>
    </location>
</feature>
<dbReference type="InterPro" id="IPR006149">
    <property type="entry name" value="EB_dom"/>
</dbReference>
<keyword evidence="1" id="KW-1133">Transmembrane helix</keyword>
<feature type="domain" description="EB" evidence="3">
    <location>
        <begin position="120"/>
        <end position="178"/>
    </location>
</feature>
<dbReference type="OrthoDB" id="504708at2759"/>
<evidence type="ECO:0000259" key="3">
    <source>
        <dbReference type="Pfam" id="PF01683"/>
    </source>
</evidence>
<gene>
    <name evidence="4" type="primary">HaOG213588</name>
    <name evidence="4" type="ORF">B5X24_HaOG213588</name>
</gene>
<feature type="transmembrane region" description="Helical" evidence="1">
    <location>
        <begin position="591"/>
        <end position="614"/>
    </location>
</feature>
<feature type="domain" description="EB" evidence="3">
    <location>
        <begin position="487"/>
        <end position="543"/>
    </location>
</feature>
<accession>A0A2W1BAV5</accession>
<feature type="chain" id="PRO_5015838646" description="EB domain-containing protein" evidence="2">
    <location>
        <begin position="22"/>
        <end position="615"/>
    </location>
</feature>
<evidence type="ECO:0000313" key="4">
    <source>
        <dbReference type="EMBL" id="PZC71355.1"/>
    </source>
</evidence>